<keyword evidence="3" id="KW-1185">Reference proteome</keyword>
<dbReference type="EMBL" id="JAGGNH010000008">
    <property type="protein sequence ID" value="KAJ0964867.1"/>
    <property type="molecule type" value="Genomic_DNA"/>
</dbReference>
<feature type="region of interest" description="Disordered" evidence="1">
    <location>
        <begin position="1"/>
        <end position="25"/>
    </location>
</feature>
<evidence type="ECO:0000313" key="3">
    <source>
        <dbReference type="Proteomes" id="UP001085076"/>
    </source>
</evidence>
<comment type="caution">
    <text evidence="2">The sequence shown here is derived from an EMBL/GenBank/DDBJ whole genome shotgun (WGS) entry which is preliminary data.</text>
</comment>
<feature type="compositionally biased region" description="Polar residues" evidence="1">
    <location>
        <begin position="1"/>
        <end position="10"/>
    </location>
</feature>
<gene>
    <name evidence="2" type="ORF">J5N97_026005</name>
</gene>
<name>A0A9D5C1I9_9LILI</name>
<evidence type="ECO:0000313" key="2">
    <source>
        <dbReference type="EMBL" id="KAJ0964867.1"/>
    </source>
</evidence>
<proteinExistence type="predicted"/>
<sequence>MAMKTSQTSEMEGYSQVELKDRSNRTAALRRRRLPLAACSCLFLLDHRRPEPPLDCQAPLWRSISSLSDRQAPHGRSPPSPRPARHHIPTPKKLSCESTSMSSGFACFKDATQ</sequence>
<accession>A0A9D5C1I9</accession>
<organism evidence="2 3">
    <name type="scientific">Dioscorea zingiberensis</name>
    <dbReference type="NCBI Taxonomy" id="325984"/>
    <lineage>
        <taxon>Eukaryota</taxon>
        <taxon>Viridiplantae</taxon>
        <taxon>Streptophyta</taxon>
        <taxon>Embryophyta</taxon>
        <taxon>Tracheophyta</taxon>
        <taxon>Spermatophyta</taxon>
        <taxon>Magnoliopsida</taxon>
        <taxon>Liliopsida</taxon>
        <taxon>Dioscoreales</taxon>
        <taxon>Dioscoreaceae</taxon>
        <taxon>Dioscorea</taxon>
    </lineage>
</organism>
<dbReference type="AlphaFoldDB" id="A0A9D5C1I9"/>
<reference evidence="2" key="2">
    <citation type="journal article" date="2022" name="Hortic Res">
        <title>The genome of Dioscorea zingiberensis sheds light on the biosynthesis, origin and evolution of the medicinally important diosgenin saponins.</title>
        <authorList>
            <person name="Li Y."/>
            <person name="Tan C."/>
            <person name="Li Z."/>
            <person name="Guo J."/>
            <person name="Li S."/>
            <person name="Chen X."/>
            <person name="Wang C."/>
            <person name="Dai X."/>
            <person name="Yang H."/>
            <person name="Song W."/>
            <person name="Hou L."/>
            <person name="Xu J."/>
            <person name="Tong Z."/>
            <person name="Xu A."/>
            <person name="Yuan X."/>
            <person name="Wang W."/>
            <person name="Yang Q."/>
            <person name="Chen L."/>
            <person name="Sun Z."/>
            <person name="Wang K."/>
            <person name="Pan B."/>
            <person name="Chen J."/>
            <person name="Bao Y."/>
            <person name="Liu F."/>
            <person name="Qi X."/>
            <person name="Gang D.R."/>
            <person name="Wen J."/>
            <person name="Li J."/>
        </authorList>
    </citation>
    <scope>NUCLEOTIDE SEQUENCE</scope>
    <source>
        <strain evidence="2">Dzin_1.0</strain>
    </source>
</reference>
<protein>
    <submittedName>
        <fullName evidence="2">Uncharacterized protein</fullName>
    </submittedName>
</protein>
<feature type="region of interest" description="Disordered" evidence="1">
    <location>
        <begin position="67"/>
        <end position="101"/>
    </location>
</feature>
<dbReference type="Proteomes" id="UP001085076">
    <property type="component" value="Miscellaneous, Linkage group lg08"/>
</dbReference>
<evidence type="ECO:0000256" key="1">
    <source>
        <dbReference type="SAM" id="MobiDB-lite"/>
    </source>
</evidence>
<reference evidence="2" key="1">
    <citation type="submission" date="2021-03" db="EMBL/GenBank/DDBJ databases">
        <authorList>
            <person name="Li Z."/>
            <person name="Yang C."/>
        </authorList>
    </citation>
    <scope>NUCLEOTIDE SEQUENCE</scope>
    <source>
        <strain evidence="2">Dzin_1.0</strain>
        <tissue evidence="2">Leaf</tissue>
    </source>
</reference>